<keyword evidence="2" id="KW-0732">Signal</keyword>
<name>A0A1F5EQJ9_9BACT</name>
<dbReference type="SUPFAM" id="SSF49299">
    <property type="entry name" value="PKD domain"/>
    <property type="match status" value="1"/>
</dbReference>
<sequence length="463" mass="51520">MKKIFVLTLFFILSPVFAEAQVFISEIMYNLEGTDTGFEWIEICNPDSENVDLSNWKLFENQTNHKISAFPEGENTILSSNSCGVIADDPNKFKQNNSGFNGLLLDSAFSLSNSGETLILRNSDLEDIYNVSYTPEIGANGDGNSLQLSNDDWIASSPSVGLTNDSHSSPVSVEKPVSQNLSVAQEESLMKQNIIVDFGKDRKVIAGADVLFKAVAVGLEKEPLKNARYVWSMGDGSKKEGESVLYTYKYPGQYVVFLTVTSGIYSATDRIIVEAMPADVIISQVNFADGFLELYNRSNYELDLSWWILKSGNQTFSFPENTIILSKNKLKFSLQVTGLSLNNQNQIELLYPNNSLAHLYLSDFKEISVKQVVAKPAINSVASYKTNEIKEEKEIVAFDEIQNKQENIALASATNKDNNLSNKWIISLFGIMLLSTVGAVFLGKNDKNDNEEEDLKPEDFKII</sequence>
<evidence type="ECO:0000256" key="2">
    <source>
        <dbReference type="SAM" id="SignalP"/>
    </source>
</evidence>
<reference evidence="5 6" key="1">
    <citation type="journal article" date="2016" name="Nat. Commun.">
        <title>Thousands of microbial genomes shed light on interconnected biogeochemical processes in an aquifer system.</title>
        <authorList>
            <person name="Anantharaman K."/>
            <person name="Brown C.T."/>
            <person name="Hug L.A."/>
            <person name="Sharon I."/>
            <person name="Castelle C.J."/>
            <person name="Probst A.J."/>
            <person name="Thomas B.C."/>
            <person name="Singh A."/>
            <person name="Wilkins M.J."/>
            <person name="Karaoz U."/>
            <person name="Brodie E.L."/>
            <person name="Williams K.H."/>
            <person name="Hubbard S.S."/>
            <person name="Banfield J.F."/>
        </authorList>
    </citation>
    <scope>NUCLEOTIDE SEQUENCE [LARGE SCALE GENOMIC DNA]</scope>
</reference>
<dbReference type="PROSITE" id="PS51841">
    <property type="entry name" value="LTD"/>
    <property type="match status" value="1"/>
</dbReference>
<dbReference type="Pfam" id="PF00932">
    <property type="entry name" value="LTD"/>
    <property type="match status" value="1"/>
</dbReference>
<dbReference type="Pfam" id="PF18911">
    <property type="entry name" value="PKD_4"/>
    <property type="match status" value="1"/>
</dbReference>
<organism evidence="5 6">
    <name type="scientific">Candidatus Campbellbacteria bacterium RIFCSPHIGHO2_12_FULL_35_10</name>
    <dbReference type="NCBI Taxonomy" id="1797578"/>
    <lineage>
        <taxon>Bacteria</taxon>
        <taxon>Candidatus Campbelliibacteriota</taxon>
    </lineage>
</organism>
<evidence type="ECO:0000256" key="1">
    <source>
        <dbReference type="SAM" id="Phobius"/>
    </source>
</evidence>
<dbReference type="EMBL" id="MFAA01000009">
    <property type="protein sequence ID" value="OGD69464.1"/>
    <property type="molecule type" value="Genomic_DNA"/>
</dbReference>
<dbReference type="PROSITE" id="PS50093">
    <property type="entry name" value="PKD"/>
    <property type="match status" value="1"/>
</dbReference>
<feature type="chain" id="PRO_5009224807" description="PKD domain-containing protein" evidence="2">
    <location>
        <begin position="21"/>
        <end position="463"/>
    </location>
</feature>
<proteinExistence type="predicted"/>
<dbReference type="InterPro" id="IPR036415">
    <property type="entry name" value="Lamin_tail_dom_sf"/>
</dbReference>
<dbReference type="SMART" id="SM00089">
    <property type="entry name" value="PKD"/>
    <property type="match status" value="1"/>
</dbReference>
<keyword evidence="1" id="KW-1133">Transmembrane helix</keyword>
<dbReference type="InterPro" id="IPR001322">
    <property type="entry name" value="Lamin_tail_dom"/>
</dbReference>
<dbReference type="Gene3D" id="2.60.40.1260">
    <property type="entry name" value="Lamin Tail domain"/>
    <property type="match status" value="2"/>
</dbReference>
<feature type="domain" description="LTD" evidence="4">
    <location>
        <begin position="16"/>
        <end position="135"/>
    </location>
</feature>
<dbReference type="InterPro" id="IPR035986">
    <property type="entry name" value="PKD_dom_sf"/>
</dbReference>
<feature type="signal peptide" evidence="2">
    <location>
        <begin position="1"/>
        <end position="20"/>
    </location>
</feature>
<dbReference type="InterPro" id="IPR022409">
    <property type="entry name" value="PKD/Chitinase_dom"/>
</dbReference>
<gene>
    <name evidence="5" type="ORF">A3E89_01535</name>
</gene>
<evidence type="ECO:0008006" key="7">
    <source>
        <dbReference type="Google" id="ProtNLM"/>
    </source>
</evidence>
<accession>A0A1F5EQJ9</accession>
<evidence type="ECO:0000259" key="3">
    <source>
        <dbReference type="PROSITE" id="PS50093"/>
    </source>
</evidence>
<protein>
    <recommendedName>
        <fullName evidence="7">PKD domain-containing protein</fullName>
    </recommendedName>
</protein>
<evidence type="ECO:0000313" key="6">
    <source>
        <dbReference type="Proteomes" id="UP000185891"/>
    </source>
</evidence>
<feature type="domain" description="PKD" evidence="3">
    <location>
        <begin position="229"/>
        <end position="268"/>
    </location>
</feature>
<evidence type="ECO:0000313" key="5">
    <source>
        <dbReference type="EMBL" id="OGD69464.1"/>
    </source>
</evidence>
<keyword evidence="1" id="KW-0812">Transmembrane</keyword>
<dbReference type="InterPro" id="IPR000601">
    <property type="entry name" value="PKD_dom"/>
</dbReference>
<comment type="caution">
    <text evidence="5">The sequence shown here is derived from an EMBL/GenBank/DDBJ whole genome shotgun (WGS) entry which is preliminary data.</text>
</comment>
<dbReference type="Gene3D" id="2.60.40.10">
    <property type="entry name" value="Immunoglobulins"/>
    <property type="match status" value="1"/>
</dbReference>
<dbReference type="Proteomes" id="UP000185891">
    <property type="component" value="Unassembled WGS sequence"/>
</dbReference>
<dbReference type="AlphaFoldDB" id="A0A1F5EQJ9"/>
<keyword evidence="1" id="KW-0472">Membrane</keyword>
<dbReference type="SUPFAM" id="SSF74853">
    <property type="entry name" value="Lamin A/C globular tail domain"/>
    <property type="match status" value="2"/>
</dbReference>
<feature type="transmembrane region" description="Helical" evidence="1">
    <location>
        <begin position="424"/>
        <end position="442"/>
    </location>
</feature>
<dbReference type="CDD" id="cd00146">
    <property type="entry name" value="PKD"/>
    <property type="match status" value="1"/>
</dbReference>
<evidence type="ECO:0000259" key="4">
    <source>
        <dbReference type="PROSITE" id="PS51841"/>
    </source>
</evidence>
<dbReference type="InterPro" id="IPR013783">
    <property type="entry name" value="Ig-like_fold"/>
</dbReference>